<sequence length="769" mass="81895">MSAMAWIGSDHVRHDGTEKVRGEPIYGADRTAEAMTYAVPVSATVGRGRITALDTTAAQRVPGVLAVLTHENLDRLHPADFAYGVGSASASYQPMQDAVVAYRGQPIALVVAETLEAAAEAAGLVTAGYEVEPFAVTLDDPAAESVDQAQAVPTFPVLEIGEGDRLLDQAPVVVDATYGTPAQHHNGLELLSTVAEWKDGSLLIHEGTQAAGRVRHALANQLGIPMEMVRAVAPYLGGGFGQRTGQTFNTVLAALAARRIGRPVKLIVPRADVFHMVHFRPASRHRIRLGARDDGTITSLVHDAHAQTSRHDLMPFWGPEVSSRMYGIPNFRGTTTLVRLDTQTPGYMRAPMEMVTMFAVESALDELAERLHVDPVELRRRHDTATDPLTGRPFSSRRLKQCLDRGAERFGWSRRDPAAGSMRADDGSLVGWGMAAGCYPGIASAAGSRIRLHENGTADVAVSGHEMGQGIRTVIALVAAESLGLPPDRIRITIGDTRVAPQPETGGSWGTATAVPAVRDAANDIRAQLHQIAAARGESVATVDVTECRLADGRLVGPDNSGPLMTGLLMAAGRSSVEATGQYYAPGQQPSEAPTLAPARKSAVMADVGSAFVGPAFPGFVTWSYIAHFVEVRVGARVRRPRVTRMLSVIDCGRVISRRTATSQALGGLVWGISTALSEESIVDPRYGGFLNSNLGDYKMPVNADIPTLDVDFIDEPDPSFSAFGIKGLGEVVHVGAAAAITNATYHATGVRVRDLPVHIEDLMTETSR</sequence>
<protein>
    <submittedName>
        <fullName evidence="4 5">Xanthine dehydrogenase</fullName>
    </submittedName>
</protein>
<dbReference type="GeneID" id="93770404"/>
<dbReference type="GO" id="GO:0016491">
    <property type="term" value="F:oxidoreductase activity"/>
    <property type="evidence" value="ECO:0007669"/>
    <property type="project" value="UniProtKB-KW"/>
</dbReference>
<evidence type="ECO:0000259" key="3">
    <source>
        <dbReference type="SMART" id="SM01008"/>
    </source>
</evidence>
<evidence type="ECO:0000313" key="6">
    <source>
        <dbReference type="Proteomes" id="UP000315983"/>
    </source>
</evidence>
<dbReference type="Gene3D" id="3.90.1170.50">
    <property type="entry name" value="Aldehyde oxidase/xanthine dehydrogenase, a/b hammerhead"/>
    <property type="match status" value="1"/>
</dbReference>
<evidence type="ECO:0000256" key="2">
    <source>
        <dbReference type="ARBA" id="ARBA00023002"/>
    </source>
</evidence>
<dbReference type="SUPFAM" id="SSF56003">
    <property type="entry name" value="Molybdenum cofactor-binding domain"/>
    <property type="match status" value="1"/>
</dbReference>
<evidence type="ECO:0000313" key="5">
    <source>
        <dbReference type="EMBL" id="TQL36009.1"/>
    </source>
</evidence>
<organism evidence="5 6">
    <name type="scientific">Salinispora arenicola</name>
    <dbReference type="NCBI Taxonomy" id="168697"/>
    <lineage>
        <taxon>Bacteria</taxon>
        <taxon>Bacillati</taxon>
        <taxon>Actinomycetota</taxon>
        <taxon>Actinomycetes</taxon>
        <taxon>Micromonosporales</taxon>
        <taxon>Micromonosporaceae</taxon>
        <taxon>Salinispora</taxon>
    </lineage>
</organism>
<evidence type="ECO:0000313" key="4">
    <source>
        <dbReference type="EMBL" id="GIM87510.1"/>
    </source>
</evidence>
<dbReference type="EMBL" id="BOQM01000042">
    <property type="protein sequence ID" value="GIM87510.1"/>
    <property type="molecule type" value="Genomic_DNA"/>
</dbReference>
<dbReference type="SMART" id="SM01008">
    <property type="entry name" value="Ald_Xan_dh_C"/>
    <property type="match status" value="1"/>
</dbReference>
<keyword evidence="7" id="KW-1185">Reference proteome</keyword>
<feature type="domain" description="Aldehyde oxidase/xanthine dehydrogenase a/b hammerhead" evidence="3">
    <location>
        <begin position="21"/>
        <end position="133"/>
    </location>
</feature>
<dbReference type="InterPro" id="IPR008274">
    <property type="entry name" value="AldOxase/xan_DH_MoCoBD1"/>
</dbReference>
<dbReference type="InterPro" id="IPR046867">
    <property type="entry name" value="AldOxase/xan_DH_MoCoBD2"/>
</dbReference>
<dbReference type="PANTHER" id="PTHR11908">
    <property type="entry name" value="XANTHINE DEHYDROGENASE"/>
    <property type="match status" value="1"/>
</dbReference>
<dbReference type="Gene3D" id="3.30.365.10">
    <property type="entry name" value="Aldehyde oxidase/xanthine dehydrogenase, molybdopterin binding domain"/>
    <property type="match status" value="4"/>
</dbReference>
<dbReference type="RefSeq" id="WP_016810587.1">
    <property type="nucleotide sequence ID" value="NZ_BOQM01000042.1"/>
</dbReference>
<dbReference type="Proteomes" id="UP000315983">
    <property type="component" value="Unassembled WGS sequence"/>
</dbReference>
<dbReference type="AlphaFoldDB" id="A0A542XJH0"/>
<comment type="caution">
    <text evidence="5">The sequence shown here is derived from an EMBL/GenBank/DDBJ whole genome shotgun (WGS) entry which is preliminary data.</text>
</comment>
<dbReference type="InterPro" id="IPR016208">
    <property type="entry name" value="Ald_Oxase/xanthine_DH-like"/>
</dbReference>
<dbReference type="InterPro" id="IPR037165">
    <property type="entry name" value="AldOxase/xan_DH_Mopterin-bd_sf"/>
</dbReference>
<name>A0A542XJH0_SALAC</name>
<dbReference type="SUPFAM" id="SSF54665">
    <property type="entry name" value="CO dehydrogenase molybdoprotein N-domain-like"/>
    <property type="match status" value="1"/>
</dbReference>
<dbReference type="InterPro" id="IPR000674">
    <property type="entry name" value="Ald_Oxase/Xan_DH_a/b"/>
</dbReference>
<dbReference type="Pfam" id="PF01315">
    <property type="entry name" value="Ald_Xan_dh_C"/>
    <property type="match status" value="1"/>
</dbReference>
<reference evidence="5 6" key="1">
    <citation type="submission" date="2019-06" db="EMBL/GenBank/DDBJ databases">
        <title>Sequencing the genomes of 1000 actinobacteria strains.</title>
        <authorList>
            <person name="Klenk H.-P."/>
        </authorList>
    </citation>
    <scope>NUCLEOTIDE SEQUENCE [LARGE SCALE GENOMIC DNA]</scope>
    <source>
        <strain evidence="5 6">DSM 44819</strain>
    </source>
</reference>
<dbReference type="PANTHER" id="PTHR11908:SF132">
    <property type="entry name" value="ALDEHYDE OXIDASE 1-RELATED"/>
    <property type="match status" value="1"/>
</dbReference>
<dbReference type="Pfam" id="PF20256">
    <property type="entry name" value="MoCoBD_2"/>
    <property type="match status" value="1"/>
</dbReference>
<dbReference type="Pfam" id="PF02738">
    <property type="entry name" value="MoCoBD_1"/>
    <property type="match status" value="1"/>
</dbReference>
<keyword evidence="1" id="KW-0500">Molybdenum</keyword>
<keyword evidence="2" id="KW-0560">Oxidoreductase</keyword>
<dbReference type="InterPro" id="IPR036856">
    <property type="entry name" value="Ald_Oxase/Xan_DH_a/b_sf"/>
</dbReference>
<dbReference type="Proteomes" id="UP000677457">
    <property type="component" value="Unassembled WGS sequence"/>
</dbReference>
<evidence type="ECO:0000256" key="1">
    <source>
        <dbReference type="ARBA" id="ARBA00022505"/>
    </source>
</evidence>
<reference evidence="4 7" key="2">
    <citation type="submission" date="2021-03" db="EMBL/GenBank/DDBJ databases">
        <title>Whole genome shotgun sequence of Salinispora arenicola NBRC 105043.</title>
        <authorList>
            <person name="Komaki H."/>
            <person name="Tamura T."/>
        </authorList>
    </citation>
    <scope>NUCLEOTIDE SEQUENCE [LARGE SCALE GENOMIC DNA]</scope>
    <source>
        <strain evidence="4 7">NBRC 105043</strain>
    </source>
</reference>
<dbReference type="EMBL" id="VFOL01000001">
    <property type="protein sequence ID" value="TQL36009.1"/>
    <property type="molecule type" value="Genomic_DNA"/>
</dbReference>
<proteinExistence type="predicted"/>
<dbReference type="GO" id="GO:0005506">
    <property type="term" value="F:iron ion binding"/>
    <property type="evidence" value="ECO:0007669"/>
    <property type="project" value="InterPro"/>
</dbReference>
<evidence type="ECO:0000313" key="7">
    <source>
        <dbReference type="Proteomes" id="UP000677457"/>
    </source>
</evidence>
<accession>A0A542XJH0</accession>
<gene>
    <name evidence="5" type="ORF">FB564_1086</name>
    <name evidence="4" type="ORF">Sar04_42460</name>
</gene>